<gene>
    <name evidence="5" type="ORF">SmJEL517_g03884</name>
</gene>
<dbReference type="Pfam" id="PF01734">
    <property type="entry name" value="Patatin"/>
    <property type="match status" value="1"/>
</dbReference>
<dbReference type="Proteomes" id="UP000319731">
    <property type="component" value="Unassembled WGS sequence"/>
</dbReference>
<dbReference type="RefSeq" id="XP_031024299.1">
    <property type="nucleotide sequence ID" value="XM_031169812.1"/>
</dbReference>
<dbReference type="AlphaFoldDB" id="A0A507BWR1"/>
<feature type="compositionally biased region" description="Acidic residues" evidence="3">
    <location>
        <begin position="46"/>
        <end position="61"/>
    </location>
</feature>
<dbReference type="Gene3D" id="3.40.1090.10">
    <property type="entry name" value="Cytosolic phospholipase A2 catalytic domain"/>
    <property type="match status" value="1"/>
</dbReference>
<comment type="caution">
    <text evidence="2">Lacks conserved residue(s) required for the propagation of feature annotation.</text>
</comment>
<reference evidence="5 6" key="1">
    <citation type="journal article" date="2019" name="Sci. Rep.">
        <title>Comparative genomics of chytrid fungi reveal insights into the obligate biotrophic and pathogenic lifestyle of Synchytrium endobioticum.</title>
        <authorList>
            <person name="van de Vossenberg B.T.L.H."/>
            <person name="Warris S."/>
            <person name="Nguyen H.D.T."/>
            <person name="van Gent-Pelzer M.P.E."/>
            <person name="Joly D.L."/>
            <person name="van de Geest H.C."/>
            <person name="Bonants P.J.M."/>
            <person name="Smith D.S."/>
            <person name="Levesque C.A."/>
            <person name="van der Lee T.A.J."/>
        </authorList>
    </citation>
    <scope>NUCLEOTIDE SEQUENCE [LARGE SCALE GENOMIC DNA]</scope>
    <source>
        <strain evidence="5 6">JEL517</strain>
    </source>
</reference>
<feature type="region of interest" description="Disordered" evidence="3">
    <location>
        <begin position="38"/>
        <end position="61"/>
    </location>
</feature>
<feature type="active site" description="Nucleophile" evidence="2">
    <location>
        <position position="260"/>
    </location>
</feature>
<dbReference type="SUPFAM" id="SSF52151">
    <property type="entry name" value="FabD/lysophospholipase-like"/>
    <property type="match status" value="1"/>
</dbReference>
<accession>A0A507BWR1</accession>
<dbReference type="STRING" id="1806994.A0A507BWR1"/>
<evidence type="ECO:0000256" key="2">
    <source>
        <dbReference type="PROSITE-ProRule" id="PRU01161"/>
    </source>
</evidence>
<evidence type="ECO:0000259" key="4">
    <source>
        <dbReference type="PROSITE" id="PS51635"/>
    </source>
</evidence>
<evidence type="ECO:0000313" key="5">
    <source>
        <dbReference type="EMBL" id="TPX33257.1"/>
    </source>
</evidence>
<keyword evidence="1 2" id="KW-0443">Lipid metabolism</keyword>
<dbReference type="InterPro" id="IPR016035">
    <property type="entry name" value="Acyl_Trfase/lysoPLipase"/>
</dbReference>
<name>A0A507BWR1_9FUNG</name>
<dbReference type="GO" id="GO:0005737">
    <property type="term" value="C:cytoplasm"/>
    <property type="evidence" value="ECO:0007669"/>
    <property type="project" value="TreeGrafter"/>
</dbReference>
<feature type="domain" description="PNPLA" evidence="4">
    <location>
        <begin position="223"/>
        <end position="402"/>
    </location>
</feature>
<comment type="caution">
    <text evidence="5">The sequence shown here is derived from an EMBL/GenBank/DDBJ whole genome shotgun (WGS) entry which is preliminary data.</text>
</comment>
<proteinExistence type="predicted"/>
<evidence type="ECO:0000313" key="6">
    <source>
        <dbReference type="Proteomes" id="UP000319731"/>
    </source>
</evidence>
<dbReference type="InterPro" id="IPR033562">
    <property type="entry name" value="PLPL"/>
</dbReference>
<dbReference type="GO" id="GO:0005811">
    <property type="term" value="C:lipid droplet"/>
    <property type="evidence" value="ECO:0007669"/>
    <property type="project" value="TreeGrafter"/>
</dbReference>
<dbReference type="GeneID" id="42005109"/>
<keyword evidence="6" id="KW-1185">Reference proteome</keyword>
<dbReference type="GO" id="GO:0016020">
    <property type="term" value="C:membrane"/>
    <property type="evidence" value="ECO:0007669"/>
    <property type="project" value="TreeGrafter"/>
</dbReference>
<feature type="short sequence motif" description="GXSXG" evidence="2">
    <location>
        <begin position="258"/>
        <end position="262"/>
    </location>
</feature>
<feature type="active site" description="Proton acceptor" evidence="2">
    <location>
        <position position="389"/>
    </location>
</feature>
<dbReference type="PANTHER" id="PTHR12406">
    <property type="entry name" value="CALCIUM-INDEPENDENT PHOSPHOLIPASE A2 IPLA2 -RELATED"/>
    <property type="match status" value="1"/>
</dbReference>
<dbReference type="EMBL" id="QEAO01000022">
    <property type="protein sequence ID" value="TPX33257.1"/>
    <property type="molecule type" value="Genomic_DNA"/>
</dbReference>
<feature type="short sequence motif" description="DGA/G" evidence="2">
    <location>
        <begin position="389"/>
        <end position="391"/>
    </location>
</feature>
<sequence length="467" mass="52123">MDAPMFRPYVLVSDASNSPVSSPYLSIKTWARNVVSDENDSNNTLVDDDSDDDNEEADDLDSNGFKQIPIVQTKPTVYVSDLVQPLTTFVVSGQIMAMGYINAFFAYVKMLYNTVTDGPGRGRQYVTDGAKQIRDGLVDSLPWLAFYTCIVTAIVIRLFNDAVDLVLSLLMREKYYYRNALLARLPYIYDFTREQGSFRGASNKHLSKIIMLPTNETSPQLSFSFSGCAWLLLYHAGVGQALNERFKPEVFEKIEFQGCSSGSLVAAALTLNTDMQRMIDLMISVASEHAKRFLGPVGIMSQSIEVGMRRELEDDETVSTKLGRRLTVSLTTFPGFENEMKNHFTGRDDLINTIMASSYFPIYWETPIAMTPVTSNNTTASGSKTIYIDGGFTDNLPYMSKTTITVSPHPGEANICPRQPFPFLWILFPPSDEATLRGIVEQGRLDANGWLDKKIEEGILSPLLFNS</sequence>
<keyword evidence="2" id="KW-0378">Hydrolase</keyword>
<evidence type="ECO:0000256" key="3">
    <source>
        <dbReference type="SAM" id="MobiDB-lite"/>
    </source>
</evidence>
<keyword evidence="2" id="KW-0442">Lipid degradation</keyword>
<dbReference type="GO" id="GO:0004806">
    <property type="term" value="F:triacylglycerol lipase activity"/>
    <property type="evidence" value="ECO:0007669"/>
    <property type="project" value="TreeGrafter"/>
</dbReference>
<dbReference type="InterPro" id="IPR002641">
    <property type="entry name" value="PNPLA_dom"/>
</dbReference>
<evidence type="ECO:0000256" key="1">
    <source>
        <dbReference type="ARBA" id="ARBA00023098"/>
    </source>
</evidence>
<protein>
    <recommendedName>
        <fullName evidence="4">PNPLA domain-containing protein</fullName>
    </recommendedName>
</protein>
<dbReference type="GO" id="GO:0055088">
    <property type="term" value="P:lipid homeostasis"/>
    <property type="evidence" value="ECO:0007669"/>
    <property type="project" value="TreeGrafter"/>
</dbReference>
<organism evidence="5 6">
    <name type="scientific">Synchytrium microbalum</name>
    <dbReference type="NCBI Taxonomy" id="1806994"/>
    <lineage>
        <taxon>Eukaryota</taxon>
        <taxon>Fungi</taxon>
        <taxon>Fungi incertae sedis</taxon>
        <taxon>Chytridiomycota</taxon>
        <taxon>Chytridiomycota incertae sedis</taxon>
        <taxon>Chytridiomycetes</taxon>
        <taxon>Synchytriales</taxon>
        <taxon>Synchytriaceae</taxon>
        <taxon>Synchytrium</taxon>
    </lineage>
</organism>
<dbReference type="GO" id="GO:0019433">
    <property type="term" value="P:triglyceride catabolic process"/>
    <property type="evidence" value="ECO:0007669"/>
    <property type="project" value="TreeGrafter"/>
</dbReference>
<dbReference type="PANTHER" id="PTHR12406:SF7">
    <property type="entry name" value="PATATIN-LIKE PHOSPHOLIPASE DOMAIN-CONTAINING PROTEIN 4"/>
    <property type="match status" value="1"/>
</dbReference>
<dbReference type="PROSITE" id="PS51635">
    <property type="entry name" value="PNPLA"/>
    <property type="match status" value="1"/>
</dbReference>
<dbReference type="OrthoDB" id="2162139at2759"/>